<dbReference type="Proteomes" id="UP000481153">
    <property type="component" value="Unassembled WGS sequence"/>
</dbReference>
<evidence type="ECO:0000313" key="1">
    <source>
        <dbReference type="EMBL" id="KAF0737276.1"/>
    </source>
</evidence>
<accession>A0A6G0XAT7</accession>
<gene>
    <name evidence="1" type="ORF">Ae201684_006450</name>
</gene>
<dbReference type="AlphaFoldDB" id="A0A6G0XAT7"/>
<comment type="caution">
    <text evidence="1">The sequence shown here is derived from an EMBL/GenBank/DDBJ whole genome shotgun (WGS) entry which is preliminary data.</text>
</comment>
<proteinExistence type="predicted"/>
<reference evidence="1 2" key="1">
    <citation type="submission" date="2019-07" db="EMBL/GenBank/DDBJ databases">
        <title>Genomics analysis of Aphanomyces spp. identifies a new class of oomycete effector associated with host adaptation.</title>
        <authorList>
            <person name="Gaulin E."/>
        </authorList>
    </citation>
    <scope>NUCLEOTIDE SEQUENCE [LARGE SCALE GENOMIC DNA]</scope>
    <source>
        <strain evidence="1 2">ATCC 201684</strain>
    </source>
</reference>
<keyword evidence="2" id="KW-1185">Reference proteome</keyword>
<dbReference type="EMBL" id="VJMJ01000084">
    <property type="protein sequence ID" value="KAF0737276.1"/>
    <property type="molecule type" value="Genomic_DNA"/>
</dbReference>
<name>A0A6G0XAT7_9STRA</name>
<organism evidence="1 2">
    <name type="scientific">Aphanomyces euteiches</name>
    <dbReference type="NCBI Taxonomy" id="100861"/>
    <lineage>
        <taxon>Eukaryota</taxon>
        <taxon>Sar</taxon>
        <taxon>Stramenopiles</taxon>
        <taxon>Oomycota</taxon>
        <taxon>Saprolegniomycetes</taxon>
        <taxon>Saprolegniales</taxon>
        <taxon>Verrucalvaceae</taxon>
        <taxon>Aphanomyces</taxon>
    </lineage>
</organism>
<protein>
    <submittedName>
        <fullName evidence="1">Uncharacterized protein</fullName>
    </submittedName>
</protein>
<sequence length="222" mass="24573">MRGIWKSHETQHEQTGPHAMNAAGIAFNSLLFTGLGPVHFLPVHCCNNPVVRSLSSARSPIALALAQNWSLYSGLVAFVVASHRESFPWASARITAISTEYQPRRHIKDEALGGLSGERLLELIGKISMWGCHSLVSITRSSELSLHCQFKALRQMIGSNEDFGKVWTSPQARRCGEKQIDHPSPPLSRLASLGLLVDSLRGEKARNIDLIWSAWILVRFLS</sequence>
<evidence type="ECO:0000313" key="2">
    <source>
        <dbReference type="Proteomes" id="UP000481153"/>
    </source>
</evidence>